<dbReference type="PROSITE" id="PS50240">
    <property type="entry name" value="TRYPSIN_DOM"/>
    <property type="match status" value="1"/>
</dbReference>
<dbReference type="SMART" id="SM00020">
    <property type="entry name" value="Tryp_SPc"/>
    <property type="match status" value="1"/>
</dbReference>
<dbReference type="InterPro" id="IPR043504">
    <property type="entry name" value="Peptidase_S1_PA_chymotrypsin"/>
</dbReference>
<protein>
    <recommendedName>
        <fullName evidence="5">Peptidase S1 domain-containing protein</fullName>
    </recommendedName>
</protein>
<gene>
    <name evidence="6" type="ORF">PAUS00366_LOCUS1236</name>
</gene>
<evidence type="ECO:0000256" key="3">
    <source>
        <dbReference type="ARBA" id="ARBA00023157"/>
    </source>
</evidence>
<feature type="signal peptide" evidence="4">
    <location>
        <begin position="1"/>
        <end position="22"/>
    </location>
</feature>
<evidence type="ECO:0000256" key="2">
    <source>
        <dbReference type="ARBA" id="ARBA00023026"/>
    </source>
</evidence>
<dbReference type="PANTHER" id="PTHR24276">
    <property type="entry name" value="POLYSERASE-RELATED"/>
    <property type="match status" value="1"/>
</dbReference>
<keyword evidence="4" id="KW-0732">Signal</keyword>
<dbReference type="InterPro" id="IPR001254">
    <property type="entry name" value="Trypsin_dom"/>
</dbReference>
<evidence type="ECO:0000256" key="4">
    <source>
        <dbReference type="SAM" id="SignalP"/>
    </source>
</evidence>
<dbReference type="Pfam" id="PF00089">
    <property type="entry name" value="Trypsin"/>
    <property type="match status" value="1"/>
</dbReference>
<keyword evidence="3" id="KW-1015">Disulfide bond</keyword>
<evidence type="ECO:0000259" key="5">
    <source>
        <dbReference type="PROSITE" id="PS50240"/>
    </source>
</evidence>
<dbReference type="Gene3D" id="2.40.10.10">
    <property type="entry name" value="Trypsin-like serine proteases"/>
    <property type="match status" value="1"/>
</dbReference>
<accession>A0A7S4A9U0</accession>
<dbReference type="InterPro" id="IPR033116">
    <property type="entry name" value="TRYPSIN_SER"/>
</dbReference>
<dbReference type="AlphaFoldDB" id="A0A7S4A9U0"/>
<dbReference type="GO" id="GO:0006508">
    <property type="term" value="P:proteolysis"/>
    <property type="evidence" value="ECO:0007669"/>
    <property type="project" value="InterPro"/>
</dbReference>
<name>A0A7S4A9U0_9STRA</name>
<proteinExistence type="inferred from homology"/>
<dbReference type="PANTHER" id="PTHR24276:SF91">
    <property type="entry name" value="AT26814P-RELATED"/>
    <property type="match status" value="1"/>
</dbReference>
<evidence type="ECO:0000313" key="6">
    <source>
        <dbReference type="EMBL" id="CAE0708516.1"/>
    </source>
</evidence>
<dbReference type="InterPro" id="IPR009003">
    <property type="entry name" value="Peptidase_S1_PA"/>
</dbReference>
<dbReference type="InterPro" id="IPR001314">
    <property type="entry name" value="Peptidase_S1A"/>
</dbReference>
<feature type="chain" id="PRO_5031486676" description="Peptidase S1 domain-containing protein" evidence="4">
    <location>
        <begin position="23"/>
        <end position="478"/>
    </location>
</feature>
<dbReference type="SUPFAM" id="SSF50494">
    <property type="entry name" value="Trypsin-like serine proteases"/>
    <property type="match status" value="1"/>
</dbReference>
<dbReference type="PRINTS" id="PR00722">
    <property type="entry name" value="CHYMOTRYPSIN"/>
</dbReference>
<comment type="similarity">
    <text evidence="1">Belongs to the peptidase S1 family.</text>
</comment>
<dbReference type="CDD" id="cd00190">
    <property type="entry name" value="Tryp_SPc"/>
    <property type="match status" value="1"/>
</dbReference>
<dbReference type="InterPro" id="IPR050430">
    <property type="entry name" value="Peptidase_S1"/>
</dbReference>
<organism evidence="6">
    <name type="scientific">Pseudo-nitzschia australis</name>
    <dbReference type="NCBI Taxonomy" id="44445"/>
    <lineage>
        <taxon>Eukaryota</taxon>
        <taxon>Sar</taxon>
        <taxon>Stramenopiles</taxon>
        <taxon>Ochrophyta</taxon>
        <taxon>Bacillariophyta</taxon>
        <taxon>Bacillariophyceae</taxon>
        <taxon>Bacillariophycidae</taxon>
        <taxon>Bacillariales</taxon>
        <taxon>Bacillariaceae</taxon>
        <taxon>Pseudo-nitzschia</taxon>
    </lineage>
</organism>
<dbReference type="EMBL" id="HBIX01001667">
    <property type="protein sequence ID" value="CAE0708516.1"/>
    <property type="molecule type" value="Transcribed_RNA"/>
</dbReference>
<sequence>MLYHHILLPTFAICVAAHAAFASPEGFIAAPAIVGGNDANVDEYPYYVKTPSCGGVLIASEWVLTGAHCRDIEGMKVIVGAHKRSTTNGAFLVGQSRICTEYTVDPNFENGGCLTCPPFKNDFALCKLDTPIFVDDSIVSFRLNEDAAIPVAKEEAVAIGFGRNSTGPSDKTGNPEVLQEVTLSVDDSHCFQPSGNLCTSSGIERKSICFGDSGGPLLQKGTVNIWTGKRVDTHVGVSSFLYGDVENGENVFCGLGKPERPDVFARTSSGIDFIKQTICVEGNSRSPFCQTPHVCDSEYKQKLAVKIVTGNHPTEVNWTLSKVGLDYDLVRNDYDQQFFTYEDSICLPKGASFRFRMMKGNGDDGLMTSFYSLSLDGEEIKSSMYKLSGPDEEYIFTTKPKPPPQMSSDCKDDADYRFAKDATGATCSELEINSRESKKKRKQICRLKDPKNGQRIKAYCPSFCIMKCRKERRKHSSN</sequence>
<evidence type="ECO:0000256" key="1">
    <source>
        <dbReference type="ARBA" id="ARBA00007664"/>
    </source>
</evidence>
<reference evidence="6" key="1">
    <citation type="submission" date="2021-01" db="EMBL/GenBank/DDBJ databases">
        <authorList>
            <person name="Corre E."/>
            <person name="Pelletier E."/>
            <person name="Niang G."/>
            <person name="Scheremetjew M."/>
            <person name="Finn R."/>
            <person name="Kale V."/>
            <person name="Holt S."/>
            <person name="Cochrane G."/>
            <person name="Meng A."/>
            <person name="Brown T."/>
            <person name="Cohen L."/>
        </authorList>
    </citation>
    <scope>NUCLEOTIDE SEQUENCE</scope>
    <source>
        <strain evidence="6">10249 10 AB</strain>
    </source>
</reference>
<keyword evidence="2" id="KW-0843">Virulence</keyword>
<feature type="domain" description="Peptidase S1" evidence="5">
    <location>
        <begin position="33"/>
        <end position="279"/>
    </location>
</feature>
<dbReference type="PROSITE" id="PS00135">
    <property type="entry name" value="TRYPSIN_SER"/>
    <property type="match status" value="1"/>
</dbReference>
<dbReference type="GO" id="GO:0004252">
    <property type="term" value="F:serine-type endopeptidase activity"/>
    <property type="evidence" value="ECO:0007669"/>
    <property type="project" value="InterPro"/>
</dbReference>